<evidence type="ECO:0000313" key="2">
    <source>
        <dbReference type="EMBL" id="SPC99567.1"/>
    </source>
</evidence>
<dbReference type="InterPro" id="IPR013187">
    <property type="entry name" value="F-box-assoc_dom_typ3"/>
</dbReference>
<feature type="domain" description="F-box" evidence="1">
    <location>
        <begin position="22"/>
        <end position="62"/>
    </location>
</feature>
<dbReference type="InterPro" id="IPR036047">
    <property type="entry name" value="F-box-like_dom_sf"/>
</dbReference>
<proteinExistence type="predicted"/>
<dbReference type="Pfam" id="PF00646">
    <property type="entry name" value="F-box"/>
    <property type="match status" value="1"/>
</dbReference>
<evidence type="ECO:0000259" key="1">
    <source>
        <dbReference type="SMART" id="SM00256"/>
    </source>
</evidence>
<dbReference type="SMART" id="SM00256">
    <property type="entry name" value="FBOX"/>
    <property type="match status" value="1"/>
</dbReference>
<dbReference type="NCBIfam" id="TIGR01640">
    <property type="entry name" value="F_box_assoc_1"/>
    <property type="match status" value="1"/>
</dbReference>
<protein>
    <recommendedName>
        <fullName evidence="1">F-box domain-containing protein</fullName>
    </recommendedName>
</protein>
<dbReference type="SUPFAM" id="SSF81383">
    <property type="entry name" value="F-box domain"/>
    <property type="match status" value="1"/>
</dbReference>
<reference evidence="2" key="1">
    <citation type="submission" date="2018-02" db="EMBL/GenBank/DDBJ databases">
        <authorList>
            <person name="Cohen D.B."/>
            <person name="Kent A.D."/>
        </authorList>
    </citation>
    <scope>NUCLEOTIDE SEQUENCE</scope>
</reference>
<gene>
    <name evidence="2" type="ORF">FSB_LOCUS27449</name>
    <name evidence="3" type="ORF">FSB_LOCUS38060</name>
</gene>
<dbReference type="AlphaFoldDB" id="A0A2N9GAA0"/>
<dbReference type="Pfam" id="PF08268">
    <property type="entry name" value="FBA_3"/>
    <property type="match status" value="1"/>
</dbReference>
<dbReference type="EMBL" id="OIVN01003303">
    <property type="protein sequence ID" value="SPD10178.1"/>
    <property type="molecule type" value="Genomic_DNA"/>
</dbReference>
<organism evidence="2">
    <name type="scientific">Fagus sylvatica</name>
    <name type="common">Beechnut</name>
    <dbReference type="NCBI Taxonomy" id="28930"/>
    <lineage>
        <taxon>Eukaryota</taxon>
        <taxon>Viridiplantae</taxon>
        <taxon>Streptophyta</taxon>
        <taxon>Embryophyta</taxon>
        <taxon>Tracheophyta</taxon>
        <taxon>Spermatophyta</taxon>
        <taxon>Magnoliopsida</taxon>
        <taxon>eudicotyledons</taxon>
        <taxon>Gunneridae</taxon>
        <taxon>Pentapetalae</taxon>
        <taxon>rosids</taxon>
        <taxon>fabids</taxon>
        <taxon>Fagales</taxon>
        <taxon>Fagaceae</taxon>
        <taxon>Fagus</taxon>
    </lineage>
</organism>
<sequence>MSQMREAGQQPPPLLRRRNNHVPYDIVLNILTRLPVKSVIRFRCVCKSWYSSITCPNFISTHLNNNNKDHNYLIHMPFFARPMLNSPPTRPFCTLTCDRAFDTISKFEIPFTLPCGTAIVVGSCNGVLCLVEYENHHTNDTYTSVMYLWNPSIRKFKRLPDYCVSKLHLIRLGFAFHFDDNDYKVVKISPSVPPLEVEVYTLSSDSWRKVGVPSRPNVAFDNSNLGLPAPYLGGALHWIVNIIDGEEKRNSEMILSFDVNSEKFGELALPDGALDGGYYWRCVTLFMGKLALIQFGHSDEHELLCYIWVMKEYGVPESWIKLFVLPFERFIALFCFTKYGSILIRKGSLVSTNGVLQMGEEKFVLIDPETSCKKNVDIQLPLYVTPFMESLALLDAANVVTY</sequence>
<dbReference type="Gene3D" id="1.20.1280.50">
    <property type="match status" value="1"/>
</dbReference>
<dbReference type="EMBL" id="OIVN01001990">
    <property type="protein sequence ID" value="SPC99567.1"/>
    <property type="molecule type" value="Genomic_DNA"/>
</dbReference>
<dbReference type="PANTHER" id="PTHR31672:SF10">
    <property type="entry name" value="F-BOX DOMAIN-CONTAINING PROTEIN"/>
    <property type="match status" value="1"/>
</dbReference>
<name>A0A2N9GAA0_FAGSY</name>
<dbReference type="PANTHER" id="PTHR31672">
    <property type="entry name" value="BNACNNG10540D PROTEIN"/>
    <property type="match status" value="1"/>
</dbReference>
<dbReference type="InterPro" id="IPR001810">
    <property type="entry name" value="F-box_dom"/>
</dbReference>
<dbReference type="InterPro" id="IPR017451">
    <property type="entry name" value="F-box-assoc_interact_dom"/>
</dbReference>
<evidence type="ECO:0000313" key="3">
    <source>
        <dbReference type="EMBL" id="SPD10178.1"/>
    </source>
</evidence>
<accession>A0A2N9GAA0</accession>
<dbReference type="CDD" id="cd22157">
    <property type="entry name" value="F-box_AtFBW1-like"/>
    <property type="match status" value="1"/>
</dbReference>
<dbReference type="InterPro" id="IPR050796">
    <property type="entry name" value="SCF_F-box_component"/>
</dbReference>